<dbReference type="InterPro" id="IPR012338">
    <property type="entry name" value="Beta-lactam/transpept-like"/>
</dbReference>
<feature type="domain" description="Penicillin-binding protein transpeptidase" evidence="15">
    <location>
        <begin position="267"/>
        <end position="606"/>
    </location>
</feature>
<name>A0A7U6JGX4_9GAMM</name>
<comment type="subcellular location">
    <subcellularLocation>
        <location evidence="14">Cell inner membrane</location>
        <topology evidence="14">Single-pass membrane protein</topology>
    </subcellularLocation>
    <subcellularLocation>
        <location evidence="2">Cell membrane</location>
    </subcellularLocation>
    <subcellularLocation>
        <location evidence="1">Membrane</location>
        <topology evidence="1">Single-pass membrane protein</topology>
    </subcellularLocation>
</comment>
<dbReference type="FunFam" id="3.40.710.10:FF:000024">
    <property type="entry name" value="Penicillin-binding protein 2"/>
    <property type="match status" value="1"/>
</dbReference>
<keyword evidence="7 14" id="KW-0812">Transmembrane</keyword>
<dbReference type="EMBL" id="AP012273">
    <property type="protein sequence ID" value="BAO43208.1"/>
    <property type="molecule type" value="Genomic_DNA"/>
</dbReference>
<keyword evidence="5 14" id="KW-0121">Carboxypeptidase</keyword>
<dbReference type="Pfam" id="PF03717">
    <property type="entry name" value="PBP_dimer"/>
    <property type="match status" value="1"/>
</dbReference>
<evidence type="ECO:0000256" key="2">
    <source>
        <dbReference type="ARBA" id="ARBA00004236"/>
    </source>
</evidence>
<comment type="pathway">
    <text evidence="14">Cell wall biogenesis; peptidoglycan biosynthesis.</text>
</comment>
<evidence type="ECO:0000256" key="1">
    <source>
        <dbReference type="ARBA" id="ARBA00004167"/>
    </source>
</evidence>
<organism evidence="17 18">
    <name type="scientific">Thiolapillus brandeum</name>
    <dbReference type="NCBI Taxonomy" id="1076588"/>
    <lineage>
        <taxon>Bacteria</taxon>
        <taxon>Pseudomonadati</taxon>
        <taxon>Pseudomonadota</taxon>
        <taxon>Gammaproteobacteria</taxon>
        <taxon>Chromatiales</taxon>
        <taxon>Sedimenticolaceae</taxon>
        <taxon>Thiolapillus</taxon>
    </lineage>
</organism>
<dbReference type="Gene3D" id="3.30.1390.30">
    <property type="entry name" value="Penicillin-binding protein 2a, domain 3"/>
    <property type="match status" value="1"/>
</dbReference>
<dbReference type="Proteomes" id="UP000031631">
    <property type="component" value="Chromosome"/>
</dbReference>
<evidence type="ECO:0000259" key="16">
    <source>
        <dbReference type="Pfam" id="PF03717"/>
    </source>
</evidence>
<dbReference type="GO" id="GO:0008360">
    <property type="term" value="P:regulation of cell shape"/>
    <property type="evidence" value="ECO:0007669"/>
    <property type="project" value="UniProtKB-KW"/>
</dbReference>
<evidence type="ECO:0000256" key="8">
    <source>
        <dbReference type="ARBA" id="ARBA00022801"/>
    </source>
</evidence>
<evidence type="ECO:0000256" key="13">
    <source>
        <dbReference type="ARBA" id="ARBA00023316"/>
    </source>
</evidence>
<dbReference type="SUPFAM" id="SSF56601">
    <property type="entry name" value="beta-lactamase/transpeptidase-like"/>
    <property type="match status" value="1"/>
</dbReference>
<dbReference type="Gene3D" id="3.90.1310.10">
    <property type="entry name" value="Penicillin-binding protein 2a (Domain 2)"/>
    <property type="match status" value="1"/>
</dbReference>
<dbReference type="InterPro" id="IPR036138">
    <property type="entry name" value="PBP_dimer_sf"/>
</dbReference>
<evidence type="ECO:0000259" key="15">
    <source>
        <dbReference type="Pfam" id="PF00905"/>
    </source>
</evidence>
<dbReference type="HAMAP" id="MF_02081">
    <property type="entry name" value="MrdA_transpept"/>
    <property type="match status" value="1"/>
</dbReference>
<feature type="active site" description="Acyl-ester intermediate" evidence="14">
    <location>
        <position position="326"/>
    </location>
</feature>
<evidence type="ECO:0000313" key="18">
    <source>
        <dbReference type="Proteomes" id="UP000031631"/>
    </source>
</evidence>
<keyword evidence="6 14" id="KW-0645">Protease</keyword>
<evidence type="ECO:0000256" key="3">
    <source>
        <dbReference type="ARBA" id="ARBA00022475"/>
    </source>
</evidence>
<dbReference type="EC" id="3.4.16.4" evidence="14"/>
<keyword evidence="13 14" id="KW-0961">Cell wall biogenesis/degradation</keyword>
<dbReference type="NCBIfam" id="TIGR03423">
    <property type="entry name" value="pbp2_mrdA"/>
    <property type="match status" value="1"/>
</dbReference>
<evidence type="ECO:0000256" key="12">
    <source>
        <dbReference type="ARBA" id="ARBA00023136"/>
    </source>
</evidence>
<evidence type="ECO:0000256" key="4">
    <source>
        <dbReference type="ARBA" id="ARBA00022519"/>
    </source>
</evidence>
<dbReference type="GO" id="GO:0005886">
    <property type="term" value="C:plasma membrane"/>
    <property type="evidence" value="ECO:0007669"/>
    <property type="project" value="UniProtKB-SubCell"/>
</dbReference>
<evidence type="ECO:0000256" key="5">
    <source>
        <dbReference type="ARBA" id="ARBA00022645"/>
    </source>
</evidence>
<sequence>MSGNLEFKNYRQEGRLFTRRAITAGLFVIMLLGGIVGRMFYLQIFDHEHFTTLAQDNRVKLIPLPPTRGLIYDRQNRPLALNRPAFNLEIIPELVPHIDQTLEDLDVLIGISDQDLERFNKLRRQKRHFESIPIKLDITQEEAALFAVNRHKFPGVSVKARLTRTYPMKEVMAHVVGYVGRISLRDLKSIDASNYAGTTYIGKTGVERSYEDILHGQVGMQEVEVNALGKAVRVLQETPPRPGRSLRLHVDTALQKVALDALGDVNGAVVAIDPRDGGVLAMASKPGYDTNPFVEGISSKAYKALRDDPDKPLYNRAVQGTYPPGSTIKPFMGLAGLELGLLDLKEKKYCPGFFQLPGHDHKYRDWKKGGHGPMDVDAAITQSCDVFFYELAHEIGIDKLQQYLKQFRFGEKTGIDLAGERKGIRPSREWKRRRYKQVWFPGETVIIGIGQGAFQATPLQLAAATAAIANGGHYHEPRLVSEILDESSGEVSPEPGKTHDIPIRNPSDWDKIREAMEHVVQGPRGTARRLKNEHYRIAGKTGTAQVFTVAQDAEYDEETVTKKMRDHALFIAYAPVEDPKIAIAVIVENGGHGGSTAAPVAKKVMDAWLLGTPEIKPEGAAN</sequence>
<gene>
    <name evidence="14" type="primary">mrdA</name>
    <name evidence="17" type="ORF">TBH_C0262</name>
</gene>
<protein>
    <recommendedName>
        <fullName evidence="14">Peptidoglycan D,D-transpeptidase MrdA</fullName>
        <ecNumber evidence="14">3.4.16.4</ecNumber>
    </recommendedName>
    <alternativeName>
        <fullName evidence="14">Penicillin-binding protein 2</fullName>
        <shortName evidence="14">PBP-2</shortName>
    </alternativeName>
</protein>
<feature type="domain" description="Penicillin-binding protein dimerisation" evidence="16">
    <location>
        <begin position="64"/>
        <end position="235"/>
    </location>
</feature>
<comment type="catalytic activity">
    <reaction evidence="14">
        <text>Preferential cleavage: (Ac)2-L-Lys-D-Ala-|-D-Ala. Also transpeptidation of peptidyl-alanyl moieties that are N-acyl substituents of D-alanine.</text>
        <dbReference type="EC" id="3.4.16.4"/>
    </reaction>
</comment>
<dbReference type="Gene3D" id="3.40.710.10">
    <property type="entry name" value="DD-peptidase/beta-lactamase superfamily"/>
    <property type="match status" value="1"/>
</dbReference>
<keyword evidence="10 14" id="KW-0573">Peptidoglycan synthesis</keyword>
<keyword evidence="3 14" id="KW-1003">Cell membrane</keyword>
<feature type="transmembrane region" description="Helical" evidence="14">
    <location>
        <begin position="21"/>
        <end position="41"/>
    </location>
</feature>
<dbReference type="GO" id="GO:0008658">
    <property type="term" value="F:penicillin binding"/>
    <property type="evidence" value="ECO:0007669"/>
    <property type="project" value="UniProtKB-UniRule"/>
</dbReference>
<comment type="function">
    <text evidence="14">Catalyzes cross-linking of the peptidoglycan cell wall.</text>
</comment>
<keyword evidence="8 14" id="KW-0378">Hydrolase</keyword>
<evidence type="ECO:0000256" key="14">
    <source>
        <dbReference type="HAMAP-Rule" id="MF_02081"/>
    </source>
</evidence>
<reference evidence="17 18" key="1">
    <citation type="journal article" date="2014" name="PLoS ONE">
        <title>Physiological and genomic features of a novel sulfur-oxidizing gammaproteobacterium belonging to a previously uncultivated symbiotic lineage isolated from a hydrothermal vent.</title>
        <authorList>
            <person name="Nunoura T."/>
            <person name="Takaki Y."/>
            <person name="Kazama H."/>
            <person name="Kakuta J."/>
            <person name="Shimamura S."/>
            <person name="Makita H."/>
            <person name="Hirai M."/>
            <person name="Miyazaki M."/>
            <person name="Takai K."/>
        </authorList>
    </citation>
    <scope>NUCLEOTIDE SEQUENCE [LARGE SCALE GENOMIC DNA]</scope>
    <source>
        <strain evidence="17 18">Hiromi1</strain>
    </source>
</reference>
<evidence type="ECO:0000256" key="7">
    <source>
        <dbReference type="ARBA" id="ARBA00022692"/>
    </source>
</evidence>
<dbReference type="GO" id="GO:0009252">
    <property type="term" value="P:peptidoglycan biosynthetic process"/>
    <property type="evidence" value="ECO:0007669"/>
    <property type="project" value="UniProtKB-UniRule"/>
</dbReference>
<keyword evidence="9 14" id="KW-0133">Cell shape</keyword>
<comment type="similarity">
    <text evidence="14">Belongs to the transpeptidase family. MrdA subfamily.</text>
</comment>
<keyword evidence="11 14" id="KW-1133">Transmembrane helix</keyword>
<dbReference type="PANTHER" id="PTHR30627:SF2">
    <property type="entry name" value="PEPTIDOGLYCAN D,D-TRANSPEPTIDASE MRDA"/>
    <property type="match status" value="1"/>
</dbReference>
<dbReference type="AlphaFoldDB" id="A0A7U6JGX4"/>
<dbReference type="Pfam" id="PF00905">
    <property type="entry name" value="Transpeptidase"/>
    <property type="match status" value="1"/>
</dbReference>
<dbReference type="InterPro" id="IPR001460">
    <property type="entry name" value="PCN-bd_Tpept"/>
</dbReference>
<comment type="caution">
    <text evidence="14">Lacks conserved residue(s) required for the propagation of feature annotation.</text>
</comment>
<dbReference type="GO" id="GO:0071972">
    <property type="term" value="F:peptidoglycan L,D-transpeptidase activity"/>
    <property type="evidence" value="ECO:0007669"/>
    <property type="project" value="TreeGrafter"/>
</dbReference>
<evidence type="ECO:0000256" key="9">
    <source>
        <dbReference type="ARBA" id="ARBA00022960"/>
    </source>
</evidence>
<evidence type="ECO:0000256" key="10">
    <source>
        <dbReference type="ARBA" id="ARBA00022984"/>
    </source>
</evidence>
<dbReference type="GO" id="GO:0009002">
    <property type="term" value="F:serine-type D-Ala-D-Ala carboxypeptidase activity"/>
    <property type="evidence" value="ECO:0007669"/>
    <property type="project" value="UniProtKB-UniRule"/>
</dbReference>
<evidence type="ECO:0000256" key="11">
    <source>
        <dbReference type="ARBA" id="ARBA00022989"/>
    </source>
</evidence>
<dbReference type="InterPro" id="IPR005311">
    <property type="entry name" value="PBP_dimer"/>
</dbReference>
<dbReference type="InterPro" id="IPR017790">
    <property type="entry name" value="Penicillin-binding_protein_2"/>
</dbReference>
<evidence type="ECO:0000256" key="6">
    <source>
        <dbReference type="ARBA" id="ARBA00022670"/>
    </source>
</evidence>
<dbReference type="OrthoDB" id="9766847at2"/>
<dbReference type="RefSeq" id="WP_052469776.1">
    <property type="nucleotide sequence ID" value="NZ_AP012273.1"/>
</dbReference>
<evidence type="ECO:0000313" key="17">
    <source>
        <dbReference type="EMBL" id="BAO43208.1"/>
    </source>
</evidence>
<keyword evidence="12 14" id="KW-0472">Membrane</keyword>
<accession>A0A7U6JGX4</accession>
<proteinExistence type="inferred from homology"/>
<dbReference type="GO" id="GO:0071555">
    <property type="term" value="P:cell wall organization"/>
    <property type="evidence" value="ECO:0007669"/>
    <property type="project" value="UniProtKB-KW"/>
</dbReference>
<keyword evidence="4 14" id="KW-0997">Cell inner membrane</keyword>
<keyword evidence="18" id="KW-1185">Reference proteome</keyword>
<dbReference type="InterPro" id="IPR050515">
    <property type="entry name" value="Beta-lactam/transpept"/>
</dbReference>
<dbReference type="UniPathway" id="UPA00219"/>
<dbReference type="GO" id="GO:0006508">
    <property type="term" value="P:proteolysis"/>
    <property type="evidence" value="ECO:0007669"/>
    <property type="project" value="UniProtKB-KW"/>
</dbReference>
<dbReference type="SUPFAM" id="SSF56519">
    <property type="entry name" value="Penicillin binding protein dimerisation domain"/>
    <property type="match status" value="1"/>
</dbReference>
<dbReference type="PANTHER" id="PTHR30627">
    <property type="entry name" value="PEPTIDOGLYCAN D,D-TRANSPEPTIDASE"/>
    <property type="match status" value="1"/>
</dbReference>
<dbReference type="KEGG" id="tbn:TBH_C0262"/>